<comment type="caution">
    <text evidence="1">The sequence shown here is derived from an EMBL/GenBank/DDBJ whole genome shotgun (WGS) entry which is preliminary data.</text>
</comment>
<protein>
    <submittedName>
        <fullName evidence="1">Uncharacterized protein</fullName>
    </submittedName>
</protein>
<name>A0AAD3MJK5_LATJO</name>
<sequence>MAGNRTRVNCLEGSYAHHYTTIAVEKQGIPLQSQQFVSGIPTGVAETEKRRREPRAMGLIGAVGSPSVS</sequence>
<dbReference type="EMBL" id="BRZM01000020">
    <property type="protein sequence ID" value="GLD54984.1"/>
    <property type="molecule type" value="Genomic_DNA"/>
</dbReference>
<evidence type="ECO:0000313" key="1">
    <source>
        <dbReference type="EMBL" id="GLD54984.1"/>
    </source>
</evidence>
<keyword evidence="2" id="KW-1185">Reference proteome</keyword>
<dbReference type="Proteomes" id="UP001279410">
    <property type="component" value="Unassembled WGS sequence"/>
</dbReference>
<gene>
    <name evidence="1" type="ORF">AKAME5_000753700</name>
</gene>
<accession>A0AAD3MJK5</accession>
<evidence type="ECO:0000313" key="2">
    <source>
        <dbReference type="Proteomes" id="UP001279410"/>
    </source>
</evidence>
<dbReference type="AlphaFoldDB" id="A0AAD3MJK5"/>
<organism evidence="1 2">
    <name type="scientific">Lates japonicus</name>
    <name type="common">Japanese lates</name>
    <dbReference type="NCBI Taxonomy" id="270547"/>
    <lineage>
        <taxon>Eukaryota</taxon>
        <taxon>Metazoa</taxon>
        <taxon>Chordata</taxon>
        <taxon>Craniata</taxon>
        <taxon>Vertebrata</taxon>
        <taxon>Euteleostomi</taxon>
        <taxon>Actinopterygii</taxon>
        <taxon>Neopterygii</taxon>
        <taxon>Teleostei</taxon>
        <taxon>Neoteleostei</taxon>
        <taxon>Acanthomorphata</taxon>
        <taxon>Carangaria</taxon>
        <taxon>Carangaria incertae sedis</taxon>
        <taxon>Centropomidae</taxon>
        <taxon>Lates</taxon>
    </lineage>
</organism>
<reference evidence="1" key="1">
    <citation type="submission" date="2022-08" db="EMBL/GenBank/DDBJ databases">
        <title>Genome sequencing of akame (Lates japonicus).</title>
        <authorList>
            <person name="Hashiguchi Y."/>
            <person name="Takahashi H."/>
        </authorList>
    </citation>
    <scope>NUCLEOTIDE SEQUENCE</scope>
    <source>
        <strain evidence="1">Kochi</strain>
    </source>
</reference>
<proteinExistence type="predicted"/>